<protein>
    <submittedName>
        <fullName evidence="2">Uncharacterized protein</fullName>
    </submittedName>
</protein>
<keyword evidence="3" id="KW-1185">Reference proteome</keyword>
<organism evidence="2 3">
    <name type="scientific">Mycena albidolilacea</name>
    <dbReference type="NCBI Taxonomy" id="1033008"/>
    <lineage>
        <taxon>Eukaryota</taxon>
        <taxon>Fungi</taxon>
        <taxon>Dikarya</taxon>
        <taxon>Basidiomycota</taxon>
        <taxon>Agaricomycotina</taxon>
        <taxon>Agaricomycetes</taxon>
        <taxon>Agaricomycetidae</taxon>
        <taxon>Agaricales</taxon>
        <taxon>Marasmiineae</taxon>
        <taxon>Mycenaceae</taxon>
        <taxon>Mycena</taxon>
    </lineage>
</organism>
<reference evidence="2" key="1">
    <citation type="submission" date="2023-03" db="EMBL/GenBank/DDBJ databases">
        <title>Massive genome expansion in bonnet fungi (Mycena s.s.) driven by repeated elements and novel gene families across ecological guilds.</title>
        <authorList>
            <consortium name="Lawrence Berkeley National Laboratory"/>
            <person name="Harder C.B."/>
            <person name="Miyauchi S."/>
            <person name="Viragh M."/>
            <person name="Kuo A."/>
            <person name="Thoen E."/>
            <person name="Andreopoulos B."/>
            <person name="Lu D."/>
            <person name="Skrede I."/>
            <person name="Drula E."/>
            <person name="Henrissat B."/>
            <person name="Morin E."/>
            <person name="Kohler A."/>
            <person name="Barry K."/>
            <person name="LaButti K."/>
            <person name="Morin E."/>
            <person name="Salamov A."/>
            <person name="Lipzen A."/>
            <person name="Mereny Z."/>
            <person name="Hegedus B."/>
            <person name="Baldrian P."/>
            <person name="Stursova M."/>
            <person name="Weitz H."/>
            <person name="Taylor A."/>
            <person name="Grigoriev I.V."/>
            <person name="Nagy L.G."/>
            <person name="Martin F."/>
            <person name="Kauserud H."/>
        </authorList>
    </citation>
    <scope>NUCLEOTIDE SEQUENCE</scope>
    <source>
        <strain evidence="2">CBHHK002</strain>
    </source>
</reference>
<comment type="caution">
    <text evidence="2">The sequence shown here is derived from an EMBL/GenBank/DDBJ whole genome shotgun (WGS) entry which is preliminary data.</text>
</comment>
<dbReference type="SUPFAM" id="SSF50630">
    <property type="entry name" value="Acid proteases"/>
    <property type="match status" value="1"/>
</dbReference>
<dbReference type="Proteomes" id="UP001218218">
    <property type="component" value="Unassembled WGS sequence"/>
</dbReference>
<dbReference type="AlphaFoldDB" id="A0AAD6ZYF9"/>
<feature type="region of interest" description="Disordered" evidence="1">
    <location>
        <begin position="81"/>
        <end position="126"/>
    </location>
</feature>
<accession>A0AAD6ZYF9</accession>
<name>A0AAD6ZYF9_9AGAR</name>
<feature type="compositionally biased region" description="Polar residues" evidence="1">
    <location>
        <begin position="117"/>
        <end position="126"/>
    </location>
</feature>
<gene>
    <name evidence="2" type="ORF">DFH08DRAFT_962210</name>
</gene>
<dbReference type="InterPro" id="IPR021109">
    <property type="entry name" value="Peptidase_aspartic_dom_sf"/>
</dbReference>
<sequence>MSHKADTVFADAEYVVPVKIGTPGVTLDLDFDTVSNPEPNPNARRTFRVSAPTHLHGKPPPKAPKPLVFCANGKALSQGLFRRTANPPHSPVKKLEHEQEEDVLGTEYPSEFDHSGHQTSEFVPSQ</sequence>
<evidence type="ECO:0000313" key="3">
    <source>
        <dbReference type="Proteomes" id="UP001218218"/>
    </source>
</evidence>
<proteinExistence type="predicted"/>
<dbReference type="EMBL" id="JARIHO010000022">
    <property type="protein sequence ID" value="KAJ7344068.1"/>
    <property type="molecule type" value="Genomic_DNA"/>
</dbReference>
<evidence type="ECO:0000256" key="1">
    <source>
        <dbReference type="SAM" id="MobiDB-lite"/>
    </source>
</evidence>
<evidence type="ECO:0000313" key="2">
    <source>
        <dbReference type="EMBL" id="KAJ7344068.1"/>
    </source>
</evidence>